<proteinExistence type="predicted"/>
<comment type="caution">
    <text evidence="2">The sequence shown here is derived from an EMBL/GenBank/DDBJ whole genome shotgun (WGS) entry which is preliminary data.</text>
</comment>
<evidence type="ECO:0000313" key="3">
    <source>
        <dbReference type="Proteomes" id="UP001054837"/>
    </source>
</evidence>
<accession>A0AAV4VAA8</accession>
<sequence length="141" mass="15974">MIRENEKEKESIGDRGVDDRGVAGIGCPINKISPIKEKEVLLCRETPKRLKLIGVKLKRKRRPQLALQLTVNTGVISHTSPYVNNVPSNSVREINRRRTRYLTRGASRGVEYEAAPTDRNTRGPGREHPIYSDISSFAMHR</sequence>
<gene>
    <name evidence="2" type="ORF">CDAR_379411</name>
</gene>
<reference evidence="2 3" key="1">
    <citation type="submission" date="2021-06" db="EMBL/GenBank/DDBJ databases">
        <title>Caerostris darwini draft genome.</title>
        <authorList>
            <person name="Kono N."/>
            <person name="Arakawa K."/>
        </authorList>
    </citation>
    <scope>NUCLEOTIDE SEQUENCE [LARGE SCALE GENOMIC DNA]</scope>
</reference>
<dbReference type="Proteomes" id="UP001054837">
    <property type="component" value="Unassembled WGS sequence"/>
</dbReference>
<feature type="region of interest" description="Disordered" evidence="1">
    <location>
        <begin position="107"/>
        <end position="141"/>
    </location>
</feature>
<keyword evidence="3" id="KW-1185">Reference proteome</keyword>
<feature type="compositionally biased region" description="Basic and acidic residues" evidence="1">
    <location>
        <begin position="119"/>
        <end position="130"/>
    </location>
</feature>
<evidence type="ECO:0000313" key="2">
    <source>
        <dbReference type="EMBL" id="GIY66958.1"/>
    </source>
</evidence>
<name>A0AAV4VAA8_9ARAC</name>
<organism evidence="2 3">
    <name type="scientific">Caerostris darwini</name>
    <dbReference type="NCBI Taxonomy" id="1538125"/>
    <lineage>
        <taxon>Eukaryota</taxon>
        <taxon>Metazoa</taxon>
        <taxon>Ecdysozoa</taxon>
        <taxon>Arthropoda</taxon>
        <taxon>Chelicerata</taxon>
        <taxon>Arachnida</taxon>
        <taxon>Araneae</taxon>
        <taxon>Araneomorphae</taxon>
        <taxon>Entelegynae</taxon>
        <taxon>Araneoidea</taxon>
        <taxon>Araneidae</taxon>
        <taxon>Caerostris</taxon>
    </lineage>
</organism>
<dbReference type="EMBL" id="BPLQ01012672">
    <property type="protein sequence ID" value="GIY66958.1"/>
    <property type="molecule type" value="Genomic_DNA"/>
</dbReference>
<dbReference type="AlphaFoldDB" id="A0AAV4VAA8"/>
<protein>
    <submittedName>
        <fullName evidence="2">Uncharacterized protein</fullName>
    </submittedName>
</protein>
<evidence type="ECO:0000256" key="1">
    <source>
        <dbReference type="SAM" id="MobiDB-lite"/>
    </source>
</evidence>